<feature type="chain" id="PRO_5019223902" evidence="1">
    <location>
        <begin position="29"/>
        <end position="312"/>
    </location>
</feature>
<dbReference type="OrthoDB" id="2820357at2"/>
<dbReference type="RefSeq" id="WP_127197285.1">
    <property type="nucleotide sequence ID" value="NZ_RZNX01000001.1"/>
</dbReference>
<dbReference type="AlphaFoldDB" id="A0A433XNA5"/>
<comment type="caution">
    <text evidence="2">The sequence shown here is derived from an EMBL/GenBank/DDBJ whole genome shotgun (WGS) entry which is preliminary data.</text>
</comment>
<protein>
    <submittedName>
        <fullName evidence="2">Uncharacterized protein</fullName>
    </submittedName>
</protein>
<feature type="signal peptide" evidence="1">
    <location>
        <begin position="1"/>
        <end position="28"/>
    </location>
</feature>
<evidence type="ECO:0000313" key="3">
    <source>
        <dbReference type="Proteomes" id="UP000272464"/>
    </source>
</evidence>
<evidence type="ECO:0000313" key="2">
    <source>
        <dbReference type="EMBL" id="RUT35585.1"/>
    </source>
</evidence>
<sequence length="312" mass="33884">MKKKWLVLGSTVGLSAALMVTTGLSAMASTSGYEAYKSALKNSHTVQSVTLQANASLKDNGKVLETADAQLKLNLKNGNMSGNTDLSAGGEHQKLSMYNQNEQTILKTDSSDTYYVKQDKDDTKAEFKKMHHSKASDPETSRQVETVIDALVGNLKDYVNMDTASDGSKQISLQLDQAQLPAVVNAIAPLAIKEATKHREEIQSKESNPSAFPFHKQFLKNEVPQLTQDIKIDHVSVKANVNASNYIQHQEADLTVSGKDASGAAHQLVIHLQADFSGFNSTTPDTLDLKGKKVQTLKSNHEGMLKADGNNK</sequence>
<evidence type="ECO:0000256" key="1">
    <source>
        <dbReference type="SAM" id="SignalP"/>
    </source>
</evidence>
<name>A0A433XNA5_9BACL</name>
<proteinExistence type="predicted"/>
<reference evidence="2 3" key="1">
    <citation type="submission" date="2018-12" db="EMBL/GenBank/DDBJ databases">
        <authorList>
            <person name="Sun L."/>
            <person name="Chen Z."/>
        </authorList>
    </citation>
    <scope>NUCLEOTIDE SEQUENCE [LARGE SCALE GENOMIC DNA]</scope>
    <source>
        <strain evidence="2 3">3-5-3</strain>
    </source>
</reference>
<accession>A0A433XNA5</accession>
<keyword evidence="1" id="KW-0732">Signal</keyword>
<keyword evidence="3" id="KW-1185">Reference proteome</keyword>
<organism evidence="2 3">
    <name type="scientific">Paenibacillus zeisoli</name>
    <dbReference type="NCBI Taxonomy" id="2496267"/>
    <lineage>
        <taxon>Bacteria</taxon>
        <taxon>Bacillati</taxon>
        <taxon>Bacillota</taxon>
        <taxon>Bacilli</taxon>
        <taxon>Bacillales</taxon>
        <taxon>Paenibacillaceae</taxon>
        <taxon>Paenibacillus</taxon>
    </lineage>
</organism>
<gene>
    <name evidence="2" type="ORF">EJP77_00755</name>
</gene>
<dbReference type="EMBL" id="RZNX01000001">
    <property type="protein sequence ID" value="RUT35585.1"/>
    <property type="molecule type" value="Genomic_DNA"/>
</dbReference>
<dbReference type="Proteomes" id="UP000272464">
    <property type="component" value="Unassembled WGS sequence"/>
</dbReference>